<evidence type="ECO:0000313" key="2">
    <source>
        <dbReference type="EMBL" id="KYN14634.1"/>
    </source>
</evidence>
<name>A0A151J025_9HYME</name>
<dbReference type="GO" id="GO:0050482">
    <property type="term" value="P:arachidonate secretion"/>
    <property type="evidence" value="ECO:0007669"/>
    <property type="project" value="InterPro"/>
</dbReference>
<evidence type="ECO:0000313" key="3">
    <source>
        <dbReference type="Proteomes" id="UP000078492"/>
    </source>
</evidence>
<dbReference type="GO" id="GO:0005198">
    <property type="term" value="F:structural molecule activity"/>
    <property type="evidence" value="ECO:0007669"/>
    <property type="project" value="InterPro"/>
</dbReference>
<protein>
    <recommendedName>
        <fullName evidence="1">Phospholipase A2-like domain-containing protein</fullName>
    </recommendedName>
</protein>
<gene>
    <name evidence="2" type="ORF">ALC57_13141</name>
</gene>
<dbReference type="EMBL" id="KQ980665">
    <property type="protein sequence ID" value="KYN14634.1"/>
    <property type="molecule type" value="Genomic_DNA"/>
</dbReference>
<keyword evidence="3" id="KW-1185">Reference proteome</keyword>
<dbReference type="AlphaFoldDB" id="A0A151J025"/>
<dbReference type="InterPro" id="IPR036444">
    <property type="entry name" value="PLipase_A2_dom_sf"/>
</dbReference>
<accession>A0A151J025</accession>
<dbReference type="Gene3D" id="1.20.90.10">
    <property type="entry name" value="Phospholipase A2 domain"/>
    <property type="match status" value="1"/>
</dbReference>
<dbReference type="Pfam" id="PF08398">
    <property type="entry name" value="Phospholip_A2_4"/>
    <property type="match status" value="1"/>
</dbReference>
<dbReference type="GO" id="GO:0004623">
    <property type="term" value="F:phospholipase A2 activity"/>
    <property type="evidence" value="ECO:0007669"/>
    <property type="project" value="InterPro"/>
</dbReference>
<reference evidence="2 3" key="1">
    <citation type="submission" date="2015-09" db="EMBL/GenBank/DDBJ databases">
        <title>Trachymyrmex cornetzi WGS genome.</title>
        <authorList>
            <person name="Nygaard S."/>
            <person name="Hu H."/>
            <person name="Boomsma J."/>
            <person name="Zhang G."/>
        </authorList>
    </citation>
    <scope>NUCLEOTIDE SEQUENCE [LARGE SCALE GENOMIC DNA]</scope>
    <source>
        <strain evidence="2">Tcor2-1</strain>
        <tissue evidence="2">Whole body</tissue>
    </source>
</reference>
<dbReference type="Proteomes" id="UP000078492">
    <property type="component" value="Unassembled WGS sequence"/>
</dbReference>
<proteinExistence type="predicted"/>
<evidence type="ECO:0000259" key="1">
    <source>
        <dbReference type="Pfam" id="PF08398"/>
    </source>
</evidence>
<dbReference type="GO" id="GO:0006644">
    <property type="term" value="P:phospholipid metabolic process"/>
    <property type="evidence" value="ECO:0007669"/>
    <property type="project" value="InterPro"/>
</dbReference>
<sequence>MPSRGLLNRAINALPFELHIPGYQFCGPGTRLEKRLARGDRGINPLDAACREHDVAYSHSNDLTERHAADNILAEKARKRITASGSTLRERVAATTVWAAMKAKTKIGMGLKTKKTRSKRILASKRERYRKSRQCRGTRHTLGGICEKGESRRIL</sequence>
<dbReference type="InterPro" id="IPR013607">
    <property type="entry name" value="Phospholipase_A2-like"/>
</dbReference>
<feature type="domain" description="Phospholipase A2-like" evidence="1">
    <location>
        <begin position="17"/>
        <end position="79"/>
    </location>
</feature>
<organism evidence="2 3">
    <name type="scientific">Trachymyrmex cornetzi</name>
    <dbReference type="NCBI Taxonomy" id="471704"/>
    <lineage>
        <taxon>Eukaryota</taxon>
        <taxon>Metazoa</taxon>
        <taxon>Ecdysozoa</taxon>
        <taxon>Arthropoda</taxon>
        <taxon>Hexapoda</taxon>
        <taxon>Insecta</taxon>
        <taxon>Pterygota</taxon>
        <taxon>Neoptera</taxon>
        <taxon>Endopterygota</taxon>
        <taxon>Hymenoptera</taxon>
        <taxon>Apocrita</taxon>
        <taxon>Aculeata</taxon>
        <taxon>Formicoidea</taxon>
        <taxon>Formicidae</taxon>
        <taxon>Myrmicinae</taxon>
        <taxon>Trachymyrmex</taxon>
    </lineage>
</organism>